<gene>
    <name evidence="6" type="ORF">BCR35DRAFT_311232</name>
</gene>
<feature type="transmembrane region" description="Helical" evidence="1">
    <location>
        <begin position="359"/>
        <end position="379"/>
    </location>
</feature>
<feature type="transmembrane region" description="Helical" evidence="1">
    <location>
        <begin position="641"/>
        <end position="657"/>
    </location>
</feature>
<dbReference type="Gene3D" id="3.60.10.10">
    <property type="entry name" value="Endonuclease/exonuclease/phosphatase"/>
    <property type="match status" value="1"/>
</dbReference>
<dbReference type="InterPro" id="IPR019402">
    <property type="entry name" value="CWH43_N"/>
</dbReference>
<proteinExistence type="predicted"/>
<name>A0A1Y2C8A1_9BASI</name>
<dbReference type="InParanoid" id="A0A1Y2C8A1"/>
<feature type="transmembrane region" description="Helical" evidence="1">
    <location>
        <begin position="202"/>
        <end position="224"/>
    </location>
</feature>
<evidence type="ECO:0000313" key="7">
    <source>
        <dbReference type="Proteomes" id="UP000193467"/>
    </source>
</evidence>
<feature type="transmembrane region" description="Helical" evidence="1">
    <location>
        <begin position="173"/>
        <end position="190"/>
    </location>
</feature>
<keyword evidence="1" id="KW-0472">Membrane</keyword>
<feature type="transmembrane region" description="Helical" evidence="1">
    <location>
        <begin position="284"/>
        <end position="302"/>
    </location>
</feature>
<feature type="transmembrane region" description="Helical" evidence="1">
    <location>
        <begin position="575"/>
        <end position="594"/>
    </location>
</feature>
<keyword evidence="1" id="KW-0812">Transmembrane</keyword>
<dbReference type="GO" id="GO:0031505">
    <property type="term" value="P:fungal-type cell wall organization"/>
    <property type="evidence" value="ECO:0007669"/>
    <property type="project" value="TreeGrafter"/>
</dbReference>
<evidence type="ECO:0000259" key="3">
    <source>
        <dbReference type="Pfam" id="PF23021"/>
    </source>
</evidence>
<protein>
    <submittedName>
        <fullName evidence="6">Frag1/DRAM/Sfk1 family-domain-containing protein</fullName>
    </submittedName>
</protein>
<comment type="caution">
    <text evidence="6">The sequence shown here is derived from an EMBL/GenBank/DDBJ whole genome shotgun (WGS) entry which is preliminary data.</text>
</comment>
<dbReference type="GO" id="GO:0006506">
    <property type="term" value="P:GPI anchor biosynthetic process"/>
    <property type="evidence" value="ECO:0007669"/>
    <property type="project" value="TreeGrafter"/>
</dbReference>
<dbReference type="OrthoDB" id="68581at2759"/>
<keyword evidence="7" id="KW-1185">Reference proteome</keyword>
<dbReference type="GO" id="GO:0005783">
    <property type="term" value="C:endoplasmic reticulum"/>
    <property type="evidence" value="ECO:0007669"/>
    <property type="project" value="TreeGrafter"/>
</dbReference>
<feature type="transmembrane region" description="Helical" evidence="1">
    <location>
        <begin position="606"/>
        <end position="629"/>
    </location>
</feature>
<evidence type="ECO:0000259" key="5">
    <source>
        <dbReference type="Pfam" id="PF23226"/>
    </source>
</evidence>
<dbReference type="FunFam" id="3.60.10.10:FF:000031">
    <property type="entry name" value="Calcofluor white hypersensitive protein"/>
    <property type="match status" value="1"/>
</dbReference>
<feature type="domain" description="PGAP2IP C-terminal nuclease-like" evidence="5">
    <location>
        <begin position="709"/>
        <end position="938"/>
    </location>
</feature>
<keyword evidence="1" id="KW-1133">Transmembrane helix</keyword>
<dbReference type="Proteomes" id="UP000193467">
    <property type="component" value="Unassembled WGS sequence"/>
</dbReference>
<dbReference type="InterPro" id="IPR036691">
    <property type="entry name" value="Endo/exonu/phosph_ase_sf"/>
</dbReference>
<dbReference type="InterPro" id="IPR053911">
    <property type="entry name" value="PGAP2IP_TM_2nd"/>
</dbReference>
<feature type="domain" description="PGAP2IP second transmembrane" evidence="3">
    <location>
        <begin position="486"/>
        <end position="660"/>
    </location>
</feature>
<dbReference type="FunCoup" id="A0A1Y2C8A1">
    <property type="interactions" value="150"/>
</dbReference>
<dbReference type="GO" id="GO:0016020">
    <property type="term" value="C:membrane"/>
    <property type="evidence" value="ECO:0007669"/>
    <property type="project" value="GOC"/>
</dbReference>
<evidence type="ECO:0000256" key="1">
    <source>
        <dbReference type="SAM" id="Phobius"/>
    </source>
</evidence>
<dbReference type="Pfam" id="PF23021">
    <property type="entry name" value="6TM_2nd_PGAP2IP"/>
    <property type="match status" value="1"/>
</dbReference>
<dbReference type="InterPro" id="IPR057315">
    <property type="entry name" value="Exo_endo_phos_PGAP2IP_C"/>
</dbReference>
<evidence type="ECO:0000259" key="2">
    <source>
        <dbReference type="Pfam" id="PF10277"/>
    </source>
</evidence>
<reference evidence="6 7" key="1">
    <citation type="submission" date="2016-07" db="EMBL/GenBank/DDBJ databases">
        <title>Pervasive Adenine N6-methylation of Active Genes in Fungi.</title>
        <authorList>
            <consortium name="DOE Joint Genome Institute"/>
            <person name="Mondo S.J."/>
            <person name="Dannebaum R.O."/>
            <person name="Kuo R.C."/>
            <person name="Labutti K."/>
            <person name="Haridas S."/>
            <person name="Kuo A."/>
            <person name="Salamov A."/>
            <person name="Ahrendt S.R."/>
            <person name="Lipzen A."/>
            <person name="Sullivan W."/>
            <person name="Andreopoulos W.B."/>
            <person name="Clum A."/>
            <person name="Lindquist E."/>
            <person name="Daum C."/>
            <person name="Ramamoorthy G.K."/>
            <person name="Gryganskyi A."/>
            <person name="Culley D."/>
            <person name="Magnuson J.K."/>
            <person name="James T.Y."/>
            <person name="O'Malley M.A."/>
            <person name="Stajich J.E."/>
            <person name="Spatafora J.W."/>
            <person name="Visel A."/>
            <person name="Grigoriev I.V."/>
        </authorList>
    </citation>
    <scope>NUCLEOTIDE SEQUENCE [LARGE SCALE GENOMIC DNA]</scope>
    <source>
        <strain evidence="6 7">62-1032</strain>
    </source>
</reference>
<feature type="transmembrane region" description="Helical" evidence="1">
    <location>
        <begin position="141"/>
        <end position="161"/>
    </location>
</feature>
<feature type="transmembrane region" description="Helical" evidence="1">
    <location>
        <begin position="109"/>
        <end position="129"/>
    </location>
</feature>
<sequence>MAPNGATDYASPKLVASLPVRSIAVAHTLLSTSAFLLCLAVGVGLHFERIVKNQYWGYPHEWWPSVSATIGDWYPERNLFQILIAVTSGPRFALVGASYLLSRRPASSVPGFVAICGLLRTLACGGWVFITSSDAADPHDIAMISYIVLNIPWMVGTTVLTTSEQRARTWRRVLGSAFFATLVPLVYWYIQHKVHRRAGAYSIYALFEWSLILLDVAFDSIAVLDFKRLEIRVLDLGEGASASKAHLAPPIAGSEQHKAFASETLLGRILGYTSETRSFLSQTYLALVFWTNLTALPPMIFYSSVWSMGLSGEEVLLFSSLSPALLSSRRIREFVLAQPFLLQLLIFGGNAAYKIDDEGAVRLRVVAFAVGAGCLHHAARWWEARKHPTELSARVGTFSLGLLLSVLLKFANFSLNPFWPIMSDAERPDLRMRTGGLNTIGLVLGGLALLDLALRSEPPLLPPAASTKSADPEKKETPSTATPTFASFLAASTGFGALVFLIHWLFTDSGTIIAWSWEGYPIRGPTAMPHGTLTLLAMSLGVALSHARSLVTSREWLIAGCAGSWVLYATKGWPAFSGGAVLGTFSLSLLPSFVEAITEHSPGSSFFLAFFIYNILNLASVWTVAYAFVPAGDLLRERTDIVLFAAVGLVSLGFANLKRPPSAAISLTPPPGMIRCLRISLVVLLVLSAAVVYHRRRLELPSPYHSEARLVTASIWTVHFALDGRMWESQRRMADIIREAEIDIIGLLESDVQRIVGGNRDITQYISSTLNMYADIGPSPSSNTWGAALLSKFPILNSTHHLLPSPHGELAPAIHATLDVYGTLVDVVVAHNGQEEDPLDRELQSTELARLMREAYPRPVIFLGYVVTKPHAKRPAPYEILVQDGLMLDVDPADEERWCEYILFRGLNRVAYARLNRGSNPSITDTELQVAKFTVPTEPLKLWTNAFDQPFVVDLSQFNRVDESLVPMPHRFDPKFRGYGFRGHYFQVLRTEDGTPGPMYYLSEEEKAAKLDAMAQVSECTQQ</sequence>
<feature type="transmembrane region" description="Helical" evidence="1">
    <location>
        <begin position="334"/>
        <end position="353"/>
    </location>
</feature>
<feature type="transmembrane region" description="Helical" evidence="1">
    <location>
        <begin position="677"/>
        <end position="694"/>
    </location>
</feature>
<feature type="domain" description="PGAP2IP first transmembrane" evidence="4">
    <location>
        <begin position="288"/>
        <end position="450"/>
    </location>
</feature>
<dbReference type="Pfam" id="PF23022">
    <property type="entry name" value="6TM_1st_PGAP2IP"/>
    <property type="match status" value="1"/>
</dbReference>
<organism evidence="6 7">
    <name type="scientific">Leucosporidium creatinivorum</name>
    <dbReference type="NCBI Taxonomy" id="106004"/>
    <lineage>
        <taxon>Eukaryota</taxon>
        <taxon>Fungi</taxon>
        <taxon>Dikarya</taxon>
        <taxon>Basidiomycota</taxon>
        <taxon>Pucciniomycotina</taxon>
        <taxon>Microbotryomycetes</taxon>
        <taxon>Leucosporidiales</taxon>
        <taxon>Leucosporidium</taxon>
    </lineage>
</organism>
<evidence type="ECO:0000313" key="6">
    <source>
        <dbReference type="EMBL" id="ORY43259.1"/>
    </source>
</evidence>
<dbReference type="STRING" id="106004.A0A1Y2C8A1"/>
<feature type="transmembrane region" description="Helical" evidence="1">
    <location>
        <begin position="23"/>
        <end position="47"/>
    </location>
</feature>
<feature type="domain" description="CWH43-like N-terminal" evidence="2">
    <location>
        <begin position="22"/>
        <end position="228"/>
    </location>
</feature>
<dbReference type="EMBL" id="MCGR01000129">
    <property type="protein sequence ID" value="ORY43259.1"/>
    <property type="molecule type" value="Genomic_DNA"/>
</dbReference>
<accession>A0A1Y2C8A1</accession>
<dbReference type="Pfam" id="PF23226">
    <property type="entry name" value="Exo_endo_phos_PGAP2IP"/>
    <property type="match status" value="1"/>
</dbReference>
<dbReference type="Pfam" id="PF10277">
    <property type="entry name" value="Frag1"/>
    <property type="match status" value="1"/>
</dbReference>
<dbReference type="AlphaFoldDB" id="A0A1Y2C8A1"/>
<dbReference type="PANTHER" id="PTHR14859">
    <property type="entry name" value="CALCOFLUOR WHITE HYPERSENSITIVE PROTEIN PRECURSOR"/>
    <property type="match status" value="1"/>
</dbReference>
<feature type="transmembrane region" description="Helical" evidence="1">
    <location>
        <begin position="391"/>
        <end position="415"/>
    </location>
</feature>
<dbReference type="PANTHER" id="PTHR14859:SF1">
    <property type="entry name" value="PGAP2-INTERACTING PROTEIN"/>
    <property type="match status" value="1"/>
</dbReference>
<dbReference type="SUPFAM" id="SSF56219">
    <property type="entry name" value="DNase I-like"/>
    <property type="match status" value="1"/>
</dbReference>
<dbReference type="InterPro" id="IPR051916">
    <property type="entry name" value="GPI-anchor_lipid_remodeler"/>
</dbReference>
<evidence type="ECO:0000259" key="4">
    <source>
        <dbReference type="Pfam" id="PF23022"/>
    </source>
</evidence>
<feature type="transmembrane region" description="Helical" evidence="1">
    <location>
        <begin position="484"/>
        <end position="506"/>
    </location>
</feature>
<dbReference type="InterPro" id="IPR053912">
    <property type="entry name" value="PGAP2IP_TM_1nd"/>
</dbReference>